<dbReference type="SUPFAM" id="SSF52540">
    <property type="entry name" value="P-loop containing nucleoside triphosphate hydrolases"/>
    <property type="match status" value="1"/>
</dbReference>
<dbReference type="InterPro" id="IPR003593">
    <property type="entry name" value="AAA+_ATPase"/>
</dbReference>
<proteinExistence type="inferred from homology"/>
<dbReference type="GO" id="GO:0140664">
    <property type="term" value="F:ATP-dependent DNA damage sensor activity"/>
    <property type="evidence" value="ECO:0007669"/>
    <property type="project" value="InterPro"/>
</dbReference>
<feature type="domain" description="RecA family profile 1" evidence="10">
    <location>
        <begin position="9"/>
        <end position="169"/>
    </location>
</feature>
<keyword evidence="6 9" id="KW-0238">DNA-binding</keyword>
<evidence type="ECO:0000313" key="12">
    <source>
        <dbReference type="EMBL" id="CEL25306.1"/>
    </source>
</evidence>
<dbReference type="HAMAP" id="MF_00350">
    <property type="entry name" value="RadB"/>
    <property type="match status" value="1"/>
</dbReference>
<dbReference type="InterPro" id="IPR011939">
    <property type="entry name" value="DNA_repair_and_recomb_RadB"/>
</dbReference>
<dbReference type="Pfam" id="PF08423">
    <property type="entry name" value="Rad51"/>
    <property type="match status" value="1"/>
</dbReference>
<dbReference type="GO" id="GO:0003684">
    <property type="term" value="F:damaged DNA binding"/>
    <property type="evidence" value="ECO:0007669"/>
    <property type="project" value="UniProtKB-UniRule"/>
</dbReference>
<evidence type="ECO:0000256" key="4">
    <source>
        <dbReference type="ARBA" id="ARBA00022763"/>
    </source>
</evidence>
<evidence type="ECO:0000256" key="7">
    <source>
        <dbReference type="ARBA" id="ARBA00023172"/>
    </source>
</evidence>
<gene>
    <name evidence="9 11" type="primary">radB</name>
    <name evidence="11" type="ORF">BRM9_0631</name>
    <name evidence="12" type="ORF">MB9_1671</name>
</gene>
<organism evidence="11 13">
    <name type="scientific">Methanobacterium formicicum</name>
    <dbReference type="NCBI Taxonomy" id="2162"/>
    <lineage>
        <taxon>Archaea</taxon>
        <taxon>Methanobacteriati</taxon>
        <taxon>Methanobacteriota</taxon>
        <taxon>Methanomada group</taxon>
        <taxon>Methanobacteria</taxon>
        <taxon>Methanobacteriales</taxon>
        <taxon>Methanobacteriaceae</taxon>
        <taxon>Methanobacterium</taxon>
    </lineage>
</organism>
<dbReference type="SMART" id="SM00382">
    <property type="entry name" value="AAA"/>
    <property type="match status" value="1"/>
</dbReference>
<accession>A0A089ZUX7</accession>
<dbReference type="AlphaFoldDB" id="A0A089ZUX7"/>
<protein>
    <recommendedName>
        <fullName evidence="2 9">DNA repair and recombination protein RadB</fullName>
    </recommendedName>
</protein>
<evidence type="ECO:0000256" key="3">
    <source>
        <dbReference type="ARBA" id="ARBA00022741"/>
    </source>
</evidence>
<dbReference type="GeneID" id="26739906"/>
<dbReference type="NCBIfam" id="TIGR02237">
    <property type="entry name" value="recomb_radB"/>
    <property type="match status" value="1"/>
</dbReference>
<dbReference type="RefSeq" id="WP_048084766.1">
    <property type="nucleotide sequence ID" value="NZ_CALCVY010000203.1"/>
</dbReference>
<comment type="function">
    <text evidence="8 9">Involved in DNA repair and in homologous recombination. May regulate the cleavage reactions of the branch-structured DNA. Has a very weak ATPase activity that is not stimulated by DNA. Binds DNA but does not promote DNA strands exchange.</text>
</comment>
<dbReference type="PROSITE" id="PS50162">
    <property type="entry name" value="RECA_2"/>
    <property type="match status" value="1"/>
</dbReference>
<keyword evidence="4 9" id="KW-0227">DNA damage</keyword>
<keyword evidence="5 9" id="KW-0067">ATP-binding</keyword>
<evidence type="ECO:0000313" key="14">
    <source>
        <dbReference type="Proteomes" id="UP000062768"/>
    </source>
</evidence>
<dbReference type="InterPro" id="IPR013632">
    <property type="entry name" value="Rad51_C"/>
</dbReference>
<dbReference type="PANTHER" id="PTHR22942">
    <property type="entry name" value="RECA/RAD51/RADA DNA STRAND-PAIRING FAMILY MEMBER"/>
    <property type="match status" value="1"/>
</dbReference>
<evidence type="ECO:0000256" key="2">
    <source>
        <dbReference type="ARBA" id="ARBA00018143"/>
    </source>
</evidence>
<keyword evidence="14" id="KW-1185">Reference proteome</keyword>
<name>A0A089ZUX7_METFO</name>
<dbReference type="InterPro" id="IPR027417">
    <property type="entry name" value="P-loop_NTPase"/>
</dbReference>
<reference evidence="11" key="1">
    <citation type="submission" date="2013-12" db="EMBL/GenBank/DDBJ databases">
        <title>The complete genome sequence of Methanobacterium sp. BRM9.</title>
        <authorList>
            <consortium name="Pastoral Greenhouse Gas Research Consortium"/>
            <person name="Kelly W.J."/>
            <person name="Leahy S.C."/>
            <person name="Perry R."/>
            <person name="Li D."/>
            <person name="Altermann E."/>
            <person name="Lambie S.C."/>
            <person name="Attwood G.T."/>
        </authorList>
    </citation>
    <scope>NUCLEOTIDE SEQUENCE [LARGE SCALE GENOMIC DNA]</scope>
    <source>
        <strain evidence="11">BRM9</strain>
    </source>
</reference>
<dbReference type="GO" id="GO:0005524">
    <property type="term" value="F:ATP binding"/>
    <property type="evidence" value="ECO:0007669"/>
    <property type="project" value="UniProtKB-UniRule"/>
</dbReference>
<comment type="similarity">
    <text evidence="1 9">Belongs to the eukaryotic RecA-like protein family. RadB subfamily.</text>
</comment>
<dbReference type="EMBL" id="CP006933">
    <property type="protein sequence ID" value="AIS31454.1"/>
    <property type="molecule type" value="Genomic_DNA"/>
</dbReference>
<dbReference type="InterPro" id="IPR020588">
    <property type="entry name" value="RecA_ATP-bd"/>
</dbReference>
<dbReference type="Proteomes" id="UP000029661">
    <property type="component" value="Chromosome"/>
</dbReference>
<evidence type="ECO:0000256" key="9">
    <source>
        <dbReference type="HAMAP-Rule" id="MF_00350"/>
    </source>
</evidence>
<dbReference type="PANTHER" id="PTHR22942:SF47">
    <property type="entry name" value="DNA REPAIR AND RECOMBINATION PROTEIN RADB"/>
    <property type="match status" value="1"/>
</dbReference>
<evidence type="ECO:0000313" key="11">
    <source>
        <dbReference type="EMBL" id="AIS31454.1"/>
    </source>
</evidence>
<evidence type="ECO:0000256" key="6">
    <source>
        <dbReference type="ARBA" id="ARBA00023125"/>
    </source>
</evidence>
<dbReference type="EMBL" id="LN734822">
    <property type="protein sequence ID" value="CEL25306.1"/>
    <property type="molecule type" value="Genomic_DNA"/>
</dbReference>
<dbReference type="STRING" id="2162.BRM9_0631"/>
<keyword evidence="3 9" id="KW-0547">Nucleotide-binding</keyword>
<keyword evidence="7 9" id="KW-0233">DNA recombination</keyword>
<dbReference type="KEGG" id="mfc:BRM9_0631"/>
<dbReference type="OrthoDB" id="17644at2157"/>
<dbReference type="Proteomes" id="UP000062768">
    <property type="component" value="Chromosome I"/>
</dbReference>
<evidence type="ECO:0000256" key="5">
    <source>
        <dbReference type="ARBA" id="ARBA00022840"/>
    </source>
</evidence>
<evidence type="ECO:0000256" key="8">
    <source>
        <dbReference type="ARBA" id="ARBA00024641"/>
    </source>
</evidence>
<dbReference type="GO" id="GO:0006310">
    <property type="term" value="P:DNA recombination"/>
    <property type="evidence" value="ECO:0007669"/>
    <property type="project" value="UniProtKB-UniRule"/>
</dbReference>
<dbReference type="PIRSF" id="PIRSF003336">
    <property type="entry name" value="RadB"/>
    <property type="match status" value="1"/>
</dbReference>
<sequence>MSEILSNMKEKGKISTSSPIDSLIGGGVEKGCVTQFYGPPGSGKTNIALNLLVQNAKNGKNGIFVDTEGGLSIERVKQISGTEFAELAPNIIVFEPSTFTEQDNVLRRIEKMVESGEEVELVILDSAVALYRVRDGEMSQINLELGRQMGLLTRLARKHDIAVVITNQVYASFEGEGMVEPVGGTILKYRSKIMVELERGDVSGERYAILKRHRSRPEGLRTRFRIVDSGLR</sequence>
<dbReference type="PATRIC" id="fig|2162.10.peg.1743"/>
<dbReference type="GO" id="GO:0006281">
    <property type="term" value="P:DNA repair"/>
    <property type="evidence" value="ECO:0007669"/>
    <property type="project" value="UniProtKB-UniRule"/>
</dbReference>
<evidence type="ECO:0000256" key="1">
    <source>
        <dbReference type="ARBA" id="ARBA00006876"/>
    </source>
</evidence>
<dbReference type="Gene3D" id="3.40.50.300">
    <property type="entry name" value="P-loop containing nucleotide triphosphate hydrolases"/>
    <property type="match status" value="1"/>
</dbReference>
<reference evidence="12" key="2">
    <citation type="submission" date="2014-09" db="EMBL/GenBank/DDBJ databases">
        <authorList>
            <person name="Bishop-Lilly K.A."/>
            <person name="Broomall S.M."/>
            <person name="Chain P.S."/>
            <person name="Chertkov O."/>
            <person name="Coyne S.R."/>
            <person name="Daligault H.E."/>
            <person name="Davenport K.W."/>
            <person name="Erkkila T."/>
            <person name="Frey K.G."/>
            <person name="Gibbons H.S."/>
            <person name="Gu W."/>
            <person name="Jaissle J."/>
            <person name="Johnson S.L."/>
            <person name="Koroleva G.I."/>
            <person name="Ladner J.T."/>
            <person name="Lo C.-C."/>
            <person name="Minogue T.D."/>
            <person name="Munk C."/>
            <person name="Palacios G.F."/>
            <person name="Redden C.L."/>
            <person name="Rosenzweig C.N."/>
            <person name="Scholz M.B."/>
            <person name="Teshima H."/>
            <person name="Xu Y."/>
        </authorList>
    </citation>
    <scope>NUCLEOTIDE SEQUENCE</scope>
    <source>
        <strain evidence="12">Mb9</strain>
    </source>
</reference>
<evidence type="ECO:0000313" key="13">
    <source>
        <dbReference type="Proteomes" id="UP000029661"/>
    </source>
</evidence>
<evidence type="ECO:0000259" key="10">
    <source>
        <dbReference type="PROSITE" id="PS50162"/>
    </source>
</evidence>